<organism evidence="1 2">
    <name type="scientific">Rangifer tarandus platyrhynchus</name>
    <name type="common">Svalbard reindeer</name>
    <dbReference type="NCBI Taxonomy" id="3082113"/>
    <lineage>
        <taxon>Eukaryota</taxon>
        <taxon>Metazoa</taxon>
        <taxon>Chordata</taxon>
        <taxon>Craniata</taxon>
        <taxon>Vertebrata</taxon>
        <taxon>Euteleostomi</taxon>
        <taxon>Mammalia</taxon>
        <taxon>Eutheria</taxon>
        <taxon>Laurasiatheria</taxon>
        <taxon>Artiodactyla</taxon>
        <taxon>Ruminantia</taxon>
        <taxon>Pecora</taxon>
        <taxon>Cervidae</taxon>
        <taxon>Odocoileinae</taxon>
        <taxon>Rangifer</taxon>
    </lineage>
</organism>
<feature type="non-terminal residue" evidence="1">
    <location>
        <position position="133"/>
    </location>
</feature>
<evidence type="ECO:0000313" key="2">
    <source>
        <dbReference type="Proteomes" id="UP001162501"/>
    </source>
</evidence>
<accession>A0ACB1KFR2</accession>
<reference evidence="1" key="1">
    <citation type="submission" date="2025-03" db="EMBL/GenBank/DDBJ databases">
        <authorList>
            <consortium name="ELIXIR-Norway"/>
            <consortium name="Elixir Norway"/>
        </authorList>
    </citation>
    <scope>NUCLEOTIDE SEQUENCE</scope>
</reference>
<comment type="caution">
    <text evidence="1">The sequence shown here is derived from an EMBL/GenBank/DDBJ whole genome shotgun (WGS) entry which is preliminary data.</text>
</comment>
<dbReference type="Proteomes" id="UP001162501">
    <property type="component" value="Unassembled WGS sequence"/>
</dbReference>
<proteinExistence type="predicted"/>
<gene>
    <name evidence="1" type="ORF">MRATA1EN22A_LOCUS29391</name>
</gene>
<evidence type="ECO:0000313" key="1">
    <source>
        <dbReference type="EMBL" id="CAM9172011.1"/>
    </source>
</evidence>
<sequence length="133" mass="15007">SDPNIMAPESRVLTTVLYTVCPFFPSGNLYLPMLAAHSPLYCVAVPYQDLISTFELNIFHCPLSPPPTLYPTSELRPWSFTIPTPLHLHLTPFSLFMTSYPLCMTSQHCVLMTPHSAYMTSFALHMTSHPLYV</sequence>
<feature type="non-terminal residue" evidence="1">
    <location>
        <position position="1"/>
    </location>
</feature>
<dbReference type="EMBL" id="CATOBB020000528">
    <property type="protein sequence ID" value="CAM9172011.1"/>
    <property type="molecule type" value="Genomic_DNA"/>
</dbReference>
<protein>
    <submittedName>
        <fullName evidence="1">Uncharacterized protein</fullName>
    </submittedName>
</protein>
<name>A0ACB1KFR2_RANTA</name>